<name>A0A9W6ZU89_9STRA</name>
<dbReference type="Gene3D" id="3.30.200.20">
    <property type="entry name" value="Phosphorylase Kinase, domain 1"/>
    <property type="match status" value="1"/>
</dbReference>
<dbReference type="SUPFAM" id="SSF56112">
    <property type="entry name" value="Protein kinase-like (PK-like)"/>
    <property type="match status" value="1"/>
</dbReference>
<evidence type="ECO:0000256" key="1">
    <source>
        <dbReference type="ARBA" id="ARBA00004496"/>
    </source>
</evidence>
<evidence type="ECO:0000256" key="4">
    <source>
        <dbReference type="ARBA" id="ARBA00022490"/>
    </source>
</evidence>
<protein>
    <recommendedName>
        <fullName evidence="9">Signal recognition particle subunit SRP68</fullName>
    </recommendedName>
</protein>
<dbReference type="Pfam" id="PF07714">
    <property type="entry name" value="PK_Tyr_Ser-Thr"/>
    <property type="match status" value="1"/>
</dbReference>
<reference evidence="13" key="1">
    <citation type="submission" date="2022-07" db="EMBL/GenBank/DDBJ databases">
        <title>Genome analysis of Parmales, a sister group of diatoms, reveals the evolutionary specialization of diatoms from phago-mixotrophs to photoautotrophs.</title>
        <authorList>
            <person name="Ban H."/>
            <person name="Sato S."/>
            <person name="Yoshikawa S."/>
            <person name="Kazumasa Y."/>
            <person name="Nakamura Y."/>
            <person name="Ichinomiya M."/>
            <person name="Saitoh K."/>
            <person name="Sato N."/>
            <person name="Blanc-Mathieu R."/>
            <person name="Endo H."/>
            <person name="Kuwata A."/>
            <person name="Ogata H."/>
        </authorList>
    </citation>
    <scope>NUCLEOTIDE SEQUENCE</scope>
</reference>
<evidence type="ECO:0000256" key="8">
    <source>
        <dbReference type="ARBA" id="ARBA00023274"/>
    </source>
</evidence>
<evidence type="ECO:0000259" key="11">
    <source>
        <dbReference type="PROSITE" id="PS50011"/>
    </source>
</evidence>
<dbReference type="PROSITE" id="PS51471">
    <property type="entry name" value="FE2OG_OXY"/>
    <property type="match status" value="1"/>
</dbReference>
<evidence type="ECO:0000256" key="9">
    <source>
        <dbReference type="ARBA" id="ARBA00029498"/>
    </source>
</evidence>
<feature type="non-terminal residue" evidence="13">
    <location>
        <position position="1"/>
    </location>
</feature>
<dbReference type="GO" id="GO:0005047">
    <property type="term" value="F:signal recognition particle binding"/>
    <property type="evidence" value="ECO:0007669"/>
    <property type="project" value="InterPro"/>
</dbReference>
<comment type="similarity">
    <text evidence="3">Belongs to the SRP68 family.</text>
</comment>
<feature type="domain" description="Protein kinase" evidence="11">
    <location>
        <begin position="909"/>
        <end position="1215"/>
    </location>
</feature>
<keyword evidence="14" id="KW-1185">Reference proteome</keyword>
<dbReference type="GO" id="GO:0008312">
    <property type="term" value="F:7S RNA binding"/>
    <property type="evidence" value="ECO:0007669"/>
    <property type="project" value="InterPro"/>
</dbReference>
<feature type="domain" description="Fe2OG dioxygenase" evidence="12">
    <location>
        <begin position="430"/>
        <end position="517"/>
    </location>
</feature>
<dbReference type="OrthoDB" id="4062651at2759"/>
<dbReference type="GO" id="GO:0004672">
    <property type="term" value="F:protein kinase activity"/>
    <property type="evidence" value="ECO:0007669"/>
    <property type="project" value="InterPro"/>
</dbReference>
<dbReference type="Proteomes" id="UP001165082">
    <property type="component" value="Unassembled WGS sequence"/>
</dbReference>
<keyword evidence="7" id="KW-0539">Nucleus</keyword>
<dbReference type="SMART" id="SM00220">
    <property type="entry name" value="S_TKc"/>
    <property type="match status" value="1"/>
</dbReference>
<dbReference type="GO" id="GO:0030942">
    <property type="term" value="F:endoplasmic reticulum signal peptide binding"/>
    <property type="evidence" value="ECO:0007669"/>
    <property type="project" value="InterPro"/>
</dbReference>
<sequence>SERAWAYAMEVKESTLSSKTDGKGRKRMFLSRLKKAVKYAEELEALAELPNVATDNTALEIVAYRGNIKGILAMEREDWVTAHREFKLSHALLGNLAKVSGTTREEVEVLGDRARDLEPSIRYCKYNMQGGEGKEPDNQEELLGAGCYEKLQKLLESKPEDDVMGDSKDAGEELLVFRGSKINLSPPSIRLAFLRVKDTLKEFQEKGKVEGEEGEKYYVKALTAVDDLLEGTQREIERLNNSNLTPAIESKVRRVKEEHVGAFYEATAQYEKAISVLEHAQNLATDAAEQYQALDDGSKELKEMTELEEKVTGDKCRATAKLYLASVGKNNGAVSKNLLQRLQKFDSAIDPLTGKVNICSVNLLSSVYAKPTFFDIANNFVETPRLEEGEWEEDEDEDDSVRKHILDLGLVEKLVEAIYHYTSGLQQVKAFNDVFVVKYDADKQRDLIKHTDAGDVSFMLALSPRTSYRGGGTAFESIKGPLHLDQGSCVVFDAKLKHQGLPITQGKRYLLVAFCYTQASSTRVAGNLSLSIRPLQGNRNSFDLFKTRNFAVSTIKAAVKALAKIGRSCFIPFNTTNPSPSTVPFNTTNPSPSTLESFVVDVWKFHAERLGLRIPPGAGAEVWSQRLDVSAGDYVPWHRDKDEAAFALDPDNPRHPFCSTVTYLNDSDEAATVVFGETNTLVCFGREGQHLAFDGKMLHGVVKMGKGGFEDDNNCKAGGQSSKRRRKNRRRRLTLLINLWLEPPSKQNFAALPKGHDLGVGRGGPGNTGFEKAAWHEMSVSHPLLGKDNDDPNQIIEKLTLQLPKEEDHAQMRQYELPTPSAKIIAKATPKAGSLEFSKHPPTPGAGKLRDDEKQFNFNLSKTVSPEVRDFNANLGVLVNNVNRNVPHPSTTGSMAAEDIDHNFDMNELEGLTYIASGEYANVFKGKWQGKRVAVKFLKDEYADDTRASGDMEFEKKILSLCKSCPYVVDIYGSGNRGKTPFIVMEELSLGTIHENFYRYKTIKSKVAILLQIAKALAFIHTACLPEYIIMHRDIKPKNIALDGNLVPKLLDFGLARVIETRPNMKSPDFPMLSPNCSITTSETSTAPSSNVNSEEEILANGKDSNEFDDTIFNMTGETGSLRYMAPEVCLNEKYNHKADCYSFAVLAWQIMTKSNPYAGMGVAAFKTKVVNNNVRMPIPDTWPPKLRELLKKSWSPILEERPNFTKIVSVLEDIQKEQEAAAQARYADGPHSGGCGCTVS</sequence>
<keyword evidence="6" id="KW-0733">Signal recognition particle</keyword>
<keyword evidence="5" id="KW-0694">RNA-binding</keyword>
<feature type="region of interest" description="Disordered" evidence="10">
    <location>
        <begin position="709"/>
        <end position="728"/>
    </location>
</feature>
<comment type="subcellular location">
    <subcellularLocation>
        <location evidence="1">Cytoplasm</location>
    </subcellularLocation>
    <subcellularLocation>
        <location evidence="2">Nucleus</location>
        <location evidence="2">Nucleolus</location>
    </subcellularLocation>
</comment>
<dbReference type="GO" id="GO:0006614">
    <property type="term" value="P:SRP-dependent cotranslational protein targeting to membrane"/>
    <property type="evidence" value="ECO:0007669"/>
    <property type="project" value="InterPro"/>
</dbReference>
<evidence type="ECO:0000256" key="3">
    <source>
        <dbReference type="ARBA" id="ARBA00009352"/>
    </source>
</evidence>
<dbReference type="InterPro" id="IPR005123">
    <property type="entry name" value="Oxoglu/Fe-dep_dioxygenase_dom"/>
</dbReference>
<evidence type="ECO:0000256" key="5">
    <source>
        <dbReference type="ARBA" id="ARBA00022884"/>
    </source>
</evidence>
<proteinExistence type="inferred from homology"/>
<dbReference type="Gene3D" id="1.10.510.10">
    <property type="entry name" value="Transferase(Phosphotransferase) domain 1"/>
    <property type="match status" value="1"/>
</dbReference>
<dbReference type="GO" id="GO:0005524">
    <property type="term" value="F:ATP binding"/>
    <property type="evidence" value="ECO:0007669"/>
    <property type="project" value="InterPro"/>
</dbReference>
<dbReference type="InterPro" id="IPR011009">
    <property type="entry name" value="Kinase-like_dom_sf"/>
</dbReference>
<dbReference type="Gene3D" id="1.10.3450.40">
    <property type="entry name" value="Signal recognition particle, SRP68 subunit, RNA-binding domain"/>
    <property type="match status" value="1"/>
</dbReference>
<dbReference type="PROSITE" id="PS50011">
    <property type="entry name" value="PROTEIN_KINASE_DOM"/>
    <property type="match status" value="1"/>
</dbReference>
<dbReference type="GO" id="GO:0005730">
    <property type="term" value="C:nucleolus"/>
    <property type="evidence" value="ECO:0007669"/>
    <property type="project" value="UniProtKB-SubCell"/>
</dbReference>
<dbReference type="InterPro" id="IPR038253">
    <property type="entry name" value="SRP68_N_sf"/>
</dbReference>
<dbReference type="Pfam" id="PF00069">
    <property type="entry name" value="Pkinase"/>
    <property type="match status" value="1"/>
</dbReference>
<dbReference type="GO" id="GO:0005786">
    <property type="term" value="C:signal recognition particle, endoplasmic reticulum targeting"/>
    <property type="evidence" value="ECO:0007669"/>
    <property type="project" value="UniProtKB-KW"/>
</dbReference>
<dbReference type="PANTHER" id="PTHR12860:SF0">
    <property type="entry name" value="SIGNAL RECOGNITION PARTICLE SUBUNIT SRP68"/>
    <property type="match status" value="1"/>
</dbReference>
<dbReference type="InterPro" id="IPR026258">
    <property type="entry name" value="SRP68"/>
</dbReference>
<evidence type="ECO:0000259" key="12">
    <source>
        <dbReference type="PROSITE" id="PS51471"/>
    </source>
</evidence>
<evidence type="ECO:0000256" key="6">
    <source>
        <dbReference type="ARBA" id="ARBA00023135"/>
    </source>
</evidence>
<evidence type="ECO:0000256" key="10">
    <source>
        <dbReference type="SAM" id="MobiDB-lite"/>
    </source>
</evidence>
<dbReference type="PANTHER" id="PTHR12860">
    <property type="entry name" value="SIGNAL RECOGNITION PARTICLE 68 KDA PROTEIN"/>
    <property type="match status" value="1"/>
</dbReference>
<evidence type="ECO:0000256" key="2">
    <source>
        <dbReference type="ARBA" id="ARBA00004604"/>
    </source>
</evidence>
<keyword evidence="4" id="KW-0963">Cytoplasm</keyword>
<dbReference type="AlphaFoldDB" id="A0A9W6ZU89"/>
<dbReference type="Gene3D" id="2.60.120.620">
    <property type="entry name" value="q2cbj1_9rhob like domain"/>
    <property type="match status" value="1"/>
</dbReference>
<gene>
    <name evidence="13" type="ORF">TrRE_jg1175</name>
</gene>
<keyword evidence="8" id="KW-0687">Ribonucleoprotein</keyword>
<dbReference type="Pfam" id="PF16969">
    <property type="entry name" value="SRP68"/>
    <property type="match status" value="2"/>
</dbReference>
<accession>A0A9W6ZU89</accession>
<evidence type="ECO:0000313" key="13">
    <source>
        <dbReference type="EMBL" id="GMH56835.1"/>
    </source>
</evidence>
<comment type="caution">
    <text evidence="13">The sequence shown here is derived from an EMBL/GenBank/DDBJ whole genome shotgun (WGS) entry which is preliminary data.</text>
</comment>
<dbReference type="InterPro" id="IPR000719">
    <property type="entry name" value="Prot_kinase_dom"/>
</dbReference>
<dbReference type="EMBL" id="BRXZ01000893">
    <property type="protein sequence ID" value="GMH56835.1"/>
    <property type="molecule type" value="Genomic_DNA"/>
</dbReference>
<dbReference type="InterPro" id="IPR001245">
    <property type="entry name" value="Ser-Thr/Tyr_kinase_cat_dom"/>
</dbReference>
<evidence type="ECO:0000313" key="14">
    <source>
        <dbReference type="Proteomes" id="UP001165082"/>
    </source>
</evidence>
<evidence type="ECO:0000256" key="7">
    <source>
        <dbReference type="ARBA" id="ARBA00023242"/>
    </source>
</evidence>
<organism evidence="13 14">
    <name type="scientific">Triparma retinervis</name>
    <dbReference type="NCBI Taxonomy" id="2557542"/>
    <lineage>
        <taxon>Eukaryota</taxon>
        <taxon>Sar</taxon>
        <taxon>Stramenopiles</taxon>
        <taxon>Ochrophyta</taxon>
        <taxon>Bolidophyceae</taxon>
        <taxon>Parmales</taxon>
        <taxon>Triparmaceae</taxon>
        <taxon>Triparma</taxon>
    </lineage>
</organism>